<feature type="compositionally biased region" description="Pro residues" evidence="1">
    <location>
        <begin position="182"/>
        <end position="192"/>
    </location>
</feature>
<feature type="compositionally biased region" description="Low complexity" evidence="1">
    <location>
        <begin position="213"/>
        <end position="223"/>
    </location>
</feature>
<reference evidence="2" key="1">
    <citation type="submission" date="2020-02" db="EMBL/GenBank/DDBJ databases">
        <authorList>
            <person name="Meier V. D."/>
        </authorList>
    </citation>
    <scope>NUCLEOTIDE SEQUENCE</scope>
    <source>
        <strain evidence="2">AVDCRST_MAG61</strain>
    </source>
</reference>
<proteinExistence type="predicted"/>
<feature type="non-terminal residue" evidence="2">
    <location>
        <position position="1"/>
    </location>
</feature>
<name>A0A6J4LC11_9ACTN</name>
<sequence>DQQQRTPRQHVGSAAADRPQRLPGAGGLGRLGHPDRPAQLPLRPFGGGGGRDRGAAAAAVGGGCRGGRPVGRPGHHRRARRRAHPLRPGPPSPHPGASAGARHLGARAAGPGVGRRPPGARRVPGDAGDGRARRWGAGTAPARRRRPRPALPGRRLLRSGAGGHAGALAGPGAGRSRLAGQLPPPPGRPCPPGAGGLRARRRRHRRGAGGPAAGVLAGRPVAPRARRRRRPLPRPGPGGHAFPGRL</sequence>
<dbReference type="AlphaFoldDB" id="A0A6J4LC11"/>
<feature type="compositionally biased region" description="Gly residues" evidence="1">
    <location>
        <begin position="60"/>
        <end position="69"/>
    </location>
</feature>
<dbReference type="GO" id="GO:0016740">
    <property type="term" value="F:transferase activity"/>
    <property type="evidence" value="ECO:0007669"/>
    <property type="project" value="UniProtKB-KW"/>
</dbReference>
<evidence type="ECO:0000313" key="2">
    <source>
        <dbReference type="EMBL" id="CAA9327813.1"/>
    </source>
</evidence>
<keyword evidence="2" id="KW-0808">Transferase</keyword>
<dbReference type="EMBL" id="CADCTT010000328">
    <property type="protein sequence ID" value="CAA9327813.1"/>
    <property type="molecule type" value="Genomic_DNA"/>
</dbReference>
<feature type="compositionally biased region" description="Gly residues" evidence="1">
    <location>
        <begin position="160"/>
        <end position="173"/>
    </location>
</feature>
<feature type="compositionally biased region" description="Low complexity" evidence="1">
    <location>
        <begin position="95"/>
        <end position="126"/>
    </location>
</feature>
<gene>
    <name evidence="2" type="ORF">AVDCRST_MAG61-2964</name>
</gene>
<accession>A0A6J4LC11</accession>
<feature type="region of interest" description="Disordered" evidence="1">
    <location>
        <begin position="1"/>
        <end position="246"/>
    </location>
</feature>
<feature type="compositionally biased region" description="Basic residues" evidence="1">
    <location>
        <begin position="198"/>
        <end position="207"/>
    </location>
</feature>
<feature type="compositionally biased region" description="Gly residues" evidence="1">
    <location>
        <begin position="237"/>
        <end position="246"/>
    </location>
</feature>
<organism evidence="2">
    <name type="scientific">uncultured Friedmanniella sp</name>
    <dbReference type="NCBI Taxonomy" id="335381"/>
    <lineage>
        <taxon>Bacteria</taxon>
        <taxon>Bacillati</taxon>
        <taxon>Actinomycetota</taxon>
        <taxon>Actinomycetes</taxon>
        <taxon>Propionibacteriales</taxon>
        <taxon>Nocardioidaceae</taxon>
        <taxon>Friedmanniella</taxon>
        <taxon>environmental samples</taxon>
    </lineage>
</organism>
<protein>
    <submittedName>
        <fullName evidence="2">COG2071: predicted glutamine amidotransferases in hypothetical Actinobacterial gene cluster</fullName>
    </submittedName>
</protein>
<evidence type="ECO:0000256" key="1">
    <source>
        <dbReference type="SAM" id="MobiDB-lite"/>
    </source>
</evidence>
<keyword evidence="2" id="KW-0315">Glutamine amidotransferase</keyword>
<feature type="non-terminal residue" evidence="2">
    <location>
        <position position="246"/>
    </location>
</feature>
<feature type="compositionally biased region" description="Basic residues" evidence="1">
    <location>
        <begin position="73"/>
        <end position="85"/>
    </location>
</feature>